<organism evidence="1 2">
    <name type="scientific">Cnuella takakiae</name>
    <dbReference type="NCBI Taxonomy" id="1302690"/>
    <lineage>
        <taxon>Bacteria</taxon>
        <taxon>Pseudomonadati</taxon>
        <taxon>Bacteroidota</taxon>
        <taxon>Chitinophagia</taxon>
        <taxon>Chitinophagales</taxon>
        <taxon>Chitinophagaceae</taxon>
        <taxon>Cnuella</taxon>
    </lineage>
</organism>
<gene>
    <name evidence="1" type="ORF">SAMN05444008_101288</name>
</gene>
<evidence type="ECO:0000313" key="2">
    <source>
        <dbReference type="Proteomes" id="UP000184368"/>
    </source>
</evidence>
<reference evidence="1 2" key="1">
    <citation type="submission" date="2016-11" db="EMBL/GenBank/DDBJ databases">
        <authorList>
            <person name="Jaros S."/>
            <person name="Januszkiewicz K."/>
            <person name="Wedrychowicz H."/>
        </authorList>
    </citation>
    <scope>NUCLEOTIDE SEQUENCE [LARGE SCALE GENOMIC DNA]</scope>
    <source>
        <strain evidence="1 2">DSM 26897</strain>
    </source>
</reference>
<dbReference type="Proteomes" id="UP000184368">
    <property type="component" value="Unassembled WGS sequence"/>
</dbReference>
<name>A0A1M4SZE8_9BACT</name>
<dbReference type="EMBL" id="FQUO01000001">
    <property type="protein sequence ID" value="SHE37596.1"/>
    <property type="molecule type" value="Genomic_DNA"/>
</dbReference>
<accession>A0A1M4SZE8</accession>
<sequence length="47" mass="5251">MACISCCKYNIVPYENQANLFTESFFIESRDAVFINKGIQAGSRITG</sequence>
<keyword evidence="2" id="KW-1185">Reference proteome</keyword>
<evidence type="ECO:0000313" key="1">
    <source>
        <dbReference type="EMBL" id="SHE37596.1"/>
    </source>
</evidence>
<proteinExistence type="predicted"/>
<dbReference type="AlphaFoldDB" id="A0A1M4SZE8"/>
<protein>
    <submittedName>
        <fullName evidence="1">Uncharacterized protein</fullName>
    </submittedName>
</protein>